<comment type="caution">
    <text evidence="1">The sequence shown here is derived from an EMBL/GenBank/DDBJ whole genome shotgun (WGS) entry which is preliminary data.</text>
</comment>
<evidence type="ECO:0000313" key="1">
    <source>
        <dbReference type="EMBL" id="THV10569.1"/>
    </source>
</evidence>
<gene>
    <name evidence="1" type="ORF">E9677_22705</name>
</gene>
<accession>A0ABY2QN44</accession>
<reference evidence="1 2" key="1">
    <citation type="submission" date="2019-04" db="EMBL/GenBank/DDBJ databases">
        <title>Genome sequence of strain 7209-2.</title>
        <authorList>
            <person name="Gao J."/>
            <person name="Sun J."/>
        </authorList>
    </citation>
    <scope>NUCLEOTIDE SEQUENCE [LARGE SCALE GENOMIC DNA]</scope>
    <source>
        <strain evidence="1 2">7209-2</strain>
    </source>
</reference>
<keyword evidence="2" id="KW-1185">Reference proteome</keyword>
<dbReference type="InterPro" id="IPR009251">
    <property type="entry name" value="A-2_3-sialyltransferase"/>
</dbReference>
<organism evidence="1 2">
    <name type="scientific">Rhizobium rhizophilum</name>
    <dbReference type="NCBI Taxonomy" id="1850373"/>
    <lineage>
        <taxon>Bacteria</taxon>
        <taxon>Pseudomonadati</taxon>
        <taxon>Pseudomonadota</taxon>
        <taxon>Alphaproteobacteria</taxon>
        <taxon>Hyphomicrobiales</taxon>
        <taxon>Rhizobiaceae</taxon>
        <taxon>Rhizobium/Agrobacterium group</taxon>
        <taxon>Rhizobium</taxon>
    </lineage>
</organism>
<dbReference type="Proteomes" id="UP000309667">
    <property type="component" value="Unassembled WGS sequence"/>
</dbReference>
<dbReference type="Gene3D" id="3.90.1480.10">
    <property type="entry name" value="Alpha-2,3-sialyltransferase"/>
    <property type="match status" value="1"/>
</dbReference>
<protein>
    <submittedName>
        <fullName evidence="1">Uncharacterized protein</fullName>
    </submittedName>
</protein>
<dbReference type="SUPFAM" id="SSF102414">
    <property type="entry name" value="Alpha-2,3/8-sialyltransferase CstII"/>
    <property type="match status" value="1"/>
</dbReference>
<proteinExistence type="predicted"/>
<evidence type="ECO:0000313" key="2">
    <source>
        <dbReference type="Proteomes" id="UP000309667"/>
    </source>
</evidence>
<dbReference type="EMBL" id="STGT01000007">
    <property type="protein sequence ID" value="THV10569.1"/>
    <property type="molecule type" value="Genomic_DNA"/>
</dbReference>
<sequence>MKLPQLAIGSPDAGRFGERFIVAGNGPTMVDLDRAQFNIEDTIIRVNSFFFEPEYFIGRRVDILQIGGDRWIFPFFAKTLGKVLAAGLYDVRHWSCHQPDVAQGARCQVGRNEVALCYKDSHTRDYVVGRCLHYGRLPTTGVYALLNAHALGAKYITIAGMDFYAADRRYMYELGPRNERLLHGSAKIGYNGNFHDQRLDLDIVRYLADKQELTLYRTNSATSALEFLDLAPDHHNVSHPPCVKPVKITDFESRVGVYPIALMQILRRMRELQIQYLRRK</sequence>
<dbReference type="Pfam" id="PF06002">
    <property type="entry name" value="CST-I"/>
    <property type="match status" value="1"/>
</dbReference>
<dbReference type="InterPro" id="IPR036715">
    <property type="entry name" value="A-2_3-sialylTrfase_sf"/>
</dbReference>
<name>A0ABY2QN44_9HYPH</name>
<dbReference type="RefSeq" id="WP_136560345.1">
    <property type="nucleotide sequence ID" value="NZ_STGT01000007.1"/>
</dbReference>